<evidence type="ECO:0008006" key="6">
    <source>
        <dbReference type="Google" id="ProtNLM"/>
    </source>
</evidence>
<keyword evidence="5" id="KW-1185">Reference proteome</keyword>
<accession>A0ABD3E1J7</accession>
<evidence type="ECO:0000313" key="5">
    <source>
        <dbReference type="Proteomes" id="UP001632038"/>
    </source>
</evidence>
<keyword evidence="2" id="KW-0804">Transcription</keyword>
<evidence type="ECO:0000256" key="1">
    <source>
        <dbReference type="ARBA" id="ARBA00007692"/>
    </source>
</evidence>
<gene>
    <name evidence="4" type="ORF">CASFOL_008954</name>
</gene>
<comment type="caution">
    <text evidence="4">The sequence shown here is derived from an EMBL/GenBank/DDBJ whole genome shotgun (WGS) entry which is preliminary data.</text>
</comment>
<keyword evidence="2" id="KW-0805">Transcription regulation</keyword>
<dbReference type="Proteomes" id="UP001632038">
    <property type="component" value="Unassembled WGS sequence"/>
</dbReference>
<dbReference type="InterPro" id="IPR038538">
    <property type="entry name" value="MTERF_sf"/>
</dbReference>
<proteinExistence type="inferred from homology"/>
<protein>
    <recommendedName>
        <fullName evidence="6">Mitochondrial transcription termination factor</fullName>
    </recommendedName>
</protein>
<dbReference type="AlphaFoldDB" id="A0ABD3E1J7"/>
<evidence type="ECO:0000256" key="2">
    <source>
        <dbReference type="ARBA" id="ARBA00022472"/>
    </source>
</evidence>
<evidence type="ECO:0000313" key="4">
    <source>
        <dbReference type="EMBL" id="KAL3647986.1"/>
    </source>
</evidence>
<dbReference type="InterPro" id="IPR003690">
    <property type="entry name" value="MTERF"/>
</dbReference>
<dbReference type="EMBL" id="JAVIJP010000009">
    <property type="protein sequence ID" value="KAL3647986.1"/>
    <property type="molecule type" value="Genomic_DNA"/>
</dbReference>
<dbReference type="GO" id="GO:0006353">
    <property type="term" value="P:DNA-templated transcription termination"/>
    <property type="evidence" value="ECO:0007669"/>
    <property type="project" value="UniProtKB-KW"/>
</dbReference>
<keyword evidence="2" id="KW-0806">Transcription termination</keyword>
<evidence type="ECO:0000256" key="3">
    <source>
        <dbReference type="ARBA" id="ARBA00022946"/>
    </source>
</evidence>
<organism evidence="4 5">
    <name type="scientific">Castilleja foliolosa</name>
    <dbReference type="NCBI Taxonomy" id="1961234"/>
    <lineage>
        <taxon>Eukaryota</taxon>
        <taxon>Viridiplantae</taxon>
        <taxon>Streptophyta</taxon>
        <taxon>Embryophyta</taxon>
        <taxon>Tracheophyta</taxon>
        <taxon>Spermatophyta</taxon>
        <taxon>Magnoliopsida</taxon>
        <taxon>eudicotyledons</taxon>
        <taxon>Gunneridae</taxon>
        <taxon>Pentapetalae</taxon>
        <taxon>asterids</taxon>
        <taxon>lamiids</taxon>
        <taxon>Lamiales</taxon>
        <taxon>Orobanchaceae</taxon>
        <taxon>Pedicularideae</taxon>
        <taxon>Castillejinae</taxon>
        <taxon>Castilleja</taxon>
    </lineage>
</organism>
<reference evidence="5" key="1">
    <citation type="journal article" date="2024" name="IScience">
        <title>Strigolactones Initiate the Formation of Haustorium-like Structures in Castilleja.</title>
        <authorList>
            <person name="Buerger M."/>
            <person name="Peterson D."/>
            <person name="Chory J."/>
        </authorList>
    </citation>
    <scope>NUCLEOTIDE SEQUENCE [LARGE SCALE GENOMIC DNA]</scope>
</reference>
<dbReference type="SMART" id="SM00733">
    <property type="entry name" value="Mterf"/>
    <property type="match status" value="4"/>
</dbReference>
<dbReference type="Gene3D" id="1.25.70.10">
    <property type="entry name" value="Transcription termination factor 3, mitochondrial"/>
    <property type="match status" value="1"/>
</dbReference>
<dbReference type="PANTHER" id="PTHR13068:SF133">
    <property type="entry name" value="MITOCHONDRIAL TRANSCRIPTION TERMINATION FACTOR FAMILY PROTEIN"/>
    <property type="match status" value="1"/>
</dbReference>
<keyword evidence="3" id="KW-0809">Transit peptide</keyword>
<sequence length="295" mass="33105">MPLRNLSLISSYLVNSCGLSSKNAISASKKLCCIKSTENPDAVLKLLKEYGFTDAHHIPRIVSRWPKVLVACPEKTLLPKLHFFRSIGVPIPVLAEKLSVHPSVLTCSKVNSLIPLYNYLKALLGSDERVVRVFTRAPKVFEWSYADGFYANISMLREIGVPESTIVRLVMRQPNMMLISKEKLAVYVERAIANGSDISKLTFPSAVRFGYKPADIAKCPVLIKLSLEKRIKPRCLVARILNEKGLLKKTTSGMNALLKMSEEKFLKRYIVKFDKDVPELLDIYLSRKAKLSPGP</sequence>
<name>A0ABD3E1J7_9LAMI</name>
<comment type="similarity">
    <text evidence="1">Belongs to the mTERF family.</text>
</comment>
<dbReference type="PANTHER" id="PTHR13068">
    <property type="entry name" value="CGI-12 PROTEIN-RELATED"/>
    <property type="match status" value="1"/>
</dbReference>
<dbReference type="Pfam" id="PF02536">
    <property type="entry name" value="mTERF"/>
    <property type="match status" value="2"/>
</dbReference>